<organism evidence="2 3">
    <name type="scientific">Microdochium bolleyi</name>
    <dbReference type="NCBI Taxonomy" id="196109"/>
    <lineage>
        <taxon>Eukaryota</taxon>
        <taxon>Fungi</taxon>
        <taxon>Dikarya</taxon>
        <taxon>Ascomycota</taxon>
        <taxon>Pezizomycotina</taxon>
        <taxon>Sordariomycetes</taxon>
        <taxon>Xylariomycetidae</taxon>
        <taxon>Xylariales</taxon>
        <taxon>Microdochiaceae</taxon>
        <taxon>Microdochium</taxon>
    </lineage>
</organism>
<dbReference type="AlphaFoldDB" id="A0A136INW8"/>
<feature type="region of interest" description="Disordered" evidence="1">
    <location>
        <begin position="194"/>
        <end position="214"/>
    </location>
</feature>
<protein>
    <recommendedName>
        <fullName evidence="4">BTB domain-containing protein</fullName>
    </recommendedName>
</protein>
<feature type="compositionally biased region" description="Acidic residues" evidence="1">
    <location>
        <begin position="357"/>
        <end position="370"/>
    </location>
</feature>
<dbReference type="InParanoid" id="A0A136INW8"/>
<feature type="compositionally biased region" description="Acidic residues" evidence="1">
    <location>
        <begin position="200"/>
        <end position="209"/>
    </location>
</feature>
<evidence type="ECO:0008006" key="4">
    <source>
        <dbReference type="Google" id="ProtNLM"/>
    </source>
</evidence>
<dbReference type="EMBL" id="KQ964267">
    <property type="protein sequence ID" value="KXJ86616.1"/>
    <property type="molecule type" value="Genomic_DNA"/>
</dbReference>
<proteinExistence type="predicted"/>
<name>A0A136INW8_9PEZI</name>
<dbReference type="Proteomes" id="UP000070501">
    <property type="component" value="Unassembled WGS sequence"/>
</dbReference>
<gene>
    <name evidence="2" type="ORF">Micbo1qcDRAFT_236898</name>
</gene>
<feature type="compositionally biased region" description="Acidic residues" evidence="1">
    <location>
        <begin position="262"/>
        <end position="273"/>
    </location>
</feature>
<feature type="region of interest" description="Disordered" evidence="1">
    <location>
        <begin position="258"/>
        <end position="287"/>
    </location>
</feature>
<sequence length="370" mass="41281">MLQVAMDLPSGVDTMPNSLTRPAMPSVNPSRYSSIVGLRFADQVLHVHHFLLDKAPKLRVLVSTNKDVAIPDTLAIPVGASNLDELRSHFEVYAAATKYQLVGLQKAVQQAIDNQTANLEPSVALAIVKKTCPQPDVADLWLRDYAKALLDATFSDVTSFLNSDLMTADAGESTISITELLLRAVLSSLKAKEERRAEEELPQEQLAEEEPPRDLLAEEWLSQERLVEEELPQEPSVKKRRSRKRQELLEKQLALPQLAEEQLAEEPPAEEPLAEQRFAEERDVREEMKRNTITELSAEYEALEAKRLRKGKLKSKDSTRHRVLLEEIGALMAEVETEPVLGGNESDLIPHPPVAEAELEPAEDNEADLA</sequence>
<evidence type="ECO:0000313" key="3">
    <source>
        <dbReference type="Proteomes" id="UP000070501"/>
    </source>
</evidence>
<dbReference type="OrthoDB" id="3594103at2759"/>
<feature type="region of interest" description="Disordered" evidence="1">
    <location>
        <begin position="342"/>
        <end position="370"/>
    </location>
</feature>
<reference evidence="3" key="1">
    <citation type="submission" date="2016-02" db="EMBL/GenBank/DDBJ databases">
        <title>Draft genome sequence of Microdochium bolleyi, a fungal endophyte of beachgrass.</title>
        <authorList>
            <consortium name="DOE Joint Genome Institute"/>
            <person name="David A.S."/>
            <person name="May G."/>
            <person name="Haridas S."/>
            <person name="Lim J."/>
            <person name="Wang M."/>
            <person name="Labutti K."/>
            <person name="Lipzen A."/>
            <person name="Barry K."/>
            <person name="Grigoriev I.V."/>
        </authorList>
    </citation>
    <scope>NUCLEOTIDE SEQUENCE [LARGE SCALE GENOMIC DNA]</scope>
    <source>
        <strain evidence="3">J235TASD1</strain>
    </source>
</reference>
<accession>A0A136INW8</accession>
<keyword evidence="3" id="KW-1185">Reference proteome</keyword>
<evidence type="ECO:0000313" key="2">
    <source>
        <dbReference type="EMBL" id="KXJ86616.1"/>
    </source>
</evidence>
<feature type="compositionally biased region" description="Basic and acidic residues" evidence="1">
    <location>
        <begin position="277"/>
        <end position="287"/>
    </location>
</feature>
<evidence type="ECO:0000256" key="1">
    <source>
        <dbReference type="SAM" id="MobiDB-lite"/>
    </source>
</evidence>